<keyword evidence="3" id="KW-0808">Transferase</keyword>
<dbReference type="EMBL" id="JAKUCV010004614">
    <property type="protein sequence ID" value="KAJ4834817.1"/>
    <property type="molecule type" value="Genomic_DNA"/>
</dbReference>
<sequence length="769" mass="87429">MDQSRKHQVSLRGASAREISRDALLEKVSQERELRNYARRAAASALSIQRAWRRYYVTKRVASRFQEEWEAFLNHHGCFVSAAWISGCVLRPFLFFFVRLSMLRQQQRKMLPRDIDSATNCFKLLLESINSTDSSKNFCSLALGTPEERRIWAYQAQRLITVCSFILAEYDMYDTIRHETFTLASLSMHLLVVLTDVKGWKIITDRTFGDANVAVKGLVKCMGSHKSGLYMSVRRHINTLDIPSQSQASSKVQKDDKFLITVTAITLALRPFNLGPDVLELNAAAKQYCLFLLTTPWLIQRLPAALLPALRHKSILSSCYQTLVILKDSILREMSELDQWKTRQSSKSIPPVGWCLANIISLATGVENDFVDPGGLNQSLDYAHYVHVVIILAENFLSCLDDCGWTEKENQDSWFSPETFIEPISTVPHEIEKINALKVSFMDLLRPVCQQWHLTKLLAVSKINAHIHVDEPFRTNLRHFEKLDLLDVANFYSYMLRIFSVANPSSGSLPVLNMLSFNPGYLTTLWEALERLLVPGNELIHSDISFSSRKVSRNQTDELIDKKQKECVKNGGNKWSNVLQKIKGKSQAGIDSVGLVDGQPSSSVSKDPDDVWDVEPMSGGPQKVSKNISCLLHLFCAIYSHLLLVLDDIEFYEKQVPFTLEQQRRIASVLNTLVYNGLVHNSGQENRPVMDSAVRCLHLLYERDCRHQFCPTVLWLSPAKKSRPPIALAARTHETFLSNFKSENPMTFRSLNSVVSATPHVYPFEERQV</sequence>
<organism evidence="4 5">
    <name type="scientific">Turnera subulata</name>
    <dbReference type="NCBI Taxonomy" id="218843"/>
    <lineage>
        <taxon>Eukaryota</taxon>
        <taxon>Viridiplantae</taxon>
        <taxon>Streptophyta</taxon>
        <taxon>Embryophyta</taxon>
        <taxon>Tracheophyta</taxon>
        <taxon>Spermatophyta</taxon>
        <taxon>Magnoliopsida</taxon>
        <taxon>eudicotyledons</taxon>
        <taxon>Gunneridae</taxon>
        <taxon>Pentapetalae</taxon>
        <taxon>rosids</taxon>
        <taxon>fabids</taxon>
        <taxon>Malpighiales</taxon>
        <taxon>Passifloraceae</taxon>
        <taxon>Turnera</taxon>
    </lineage>
</organism>
<dbReference type="OrthoDB" id="8068875at2759"/>
<dbReference type="GO" id="GO:0000209">
    <property type="term" value="P:protein polyubiquitination"/>
    <property type="evidence" value="ECO:0007669"/>
    <property type="project" value="InterPro"/>
</dbReference>
<name>A0A9Q0FQP9_9ROSI</name>
<dbReference type="InterPro" id="IPR044611">
    <property type="entry name" value="E3A/B/C-like"/>
</dbReference>
<dbReference type="GO" id="GO:0006511">
    <property type="term" value="P:ubiquitin-dependent protein catabolic process"/>
    <property type="evidence" value="ECO:0007669"/>
    <property type="project" value="TreeGrafter"/>
</dbReference>
<comment type="caution">
    <text evidence="4">The sequence shown here is derived from an EMBL/GenBank/DDBJ whole genome shotgun (WGS) entry which is preliminary data.</text>
</comment>
<dbReference type="AlphaFoldDB" id="A0A9Q0FQP9"/>
<evidence type="ECO:0000313" key="5">
    <source>
        <dbReference type="Proteomes" id="UP001141552"/>
    </source>
</evidence>
<evidence type="ECO:0000313" key="4">
    <source>
        <dbReference type="EMBL" id="KAJ4834817.1"/>
    </source>
</evidence>
<evidence type="ECO:0000256" key="3">
    <source>
        <dbReference type="ARBA" id="ARBA00022679"/>
    </source>
</evidence>
<dbReference type="Proteomes" id="UP001141552">
    <property type="component" value="Unassembled WGS sequence"/>
</dbReference>
<accession>A0A9Q0FQP9</accession>
<dbReference type="EC" id="2.3.2.26" evidence="2"/>
<dbReference type="PANTHER" id="PTHR45700:SF2">
    <property type="entry name" value="UBIQUITIN-PROTEIN LIGASE E3C"/>
    <property type="match status" value="1"/>
</dbReference>
<dbReference type="GO" id="GO:0061630">
    <property type="term" value="F:ubiquitin protein ligase activity"/>
    <property type="evidence" value="ECO:0007669"/>
    <property type="project" value="UniProtKB-EC"/>
</dbReference>
<dbReference type="PANTHER" id="PTHR45700">
    <property type="entry name" value="UBIQUITIN-PROTEIN LIGASE E3C"/>
    <property type="match status" value="1"/>
</dbReference>
<proteinExistence type="predicted"/>
<reference evidence="4" key="1">
    <citation type="submission" date="2022-02" db="EMBL/GenBank/DDBJ databases">
        <authorList>
            <person name="Henning P.M."/>
            <person name="McCubbin A.G."/>
            <person name="Shore J.S."/>
        </authorList>
    </citation>
    <scope>NUCLEOTIDE SEQUENCE</scope>
    <source>
        <strain evidence="4">F60SS</strain>
        <tissue evidence="4">Leaves</tissue>
    </source>
</reference>
<gene>
    <name evidence="4" type="ORF">Tsubulata_043582</name>
</gene>
<reference evidence="4" key="2">
    <citation type="journal article" date="2023" name="Plants (Basel)">
        <title>Annotation of the Turnera subulata (Passifloraceae) Draft Genome Reveals the S-Locus Evolved after the Divergence of Turneroideae from Passifloroideae in a Stepwise Manner.</title>
        <authorList>
            <person name="Henning P.M."/>
            <person name="Roalson E.H."/>
            <person name="Mir W."/>
            <person name="McCubbin A.G."/>
            <person name="Shore J.S."/>
        </authorList>
    </citation>
    <scope>NUCLEOTIDE SEQUENCE</scope>
    <source>
        <strain evidence="4">F60SS</strain>
    </source>
</reference>
<evidence type="ECO:0000256" key="1">
    <source>
        <dbReference type="ARBA" id="ARBA00000885"/>
    </source>
</evidence>
<keyword evidence="5" id="KW-1185">Reference proteome</keyword>
<evidence type="ECO:0000256" key="2">
    <source>
        <dbReference type="ARBA" id="ARBA00012485"/>
    </source>
</evidence>
<comment type="catalytic activity">
    <reaction evidence="1">
        <text>S-ubiquitinyl-[E2 ubiquitin-conjugating enzyme]-L-cysteine + [acceptor protein]-L-lysine = [E2 ubiquitin-conjugating enzyme]-L-cysteine + N(6)-ubiquitinyl-[acceptor protein]-L-lysine.</text>
        <dbReference type="EC" id="2.3.2.26"/>
    </reaction>
</comment>
<protein>
    <recommendedName>
        <fullName evidence="2">HECT-type E3 ubiquitin transferase</fullName>
        <ecNumber evidence="2">2.3.2.26</ecNumber>
    </recommendedName>
</protein>